<dbReference type="InterPro" id="IPR038483">
    <property type="entry name" value="YcfL-like_sf"/>
</dbReference>
<proteinExistence type="predicted"/>
<dbReference type="InterPro" id="IPR010824">
    <property type="entry name" value="DUF1425"/>
</dbReference>
<comment type="caution">
    <text evidence="1">The sequence shown here is derived from an EMBL/GenBank/DDBJ whole genome shotgun (WGS) entry which is preliminary data.</text>
</comment>
<dbReference type="EMBL" id="JBHTIT010000001">
    <property type="protein sequence ID" value="MFD0949053.1"/>
    <property type="molecule type" value="Genomic_DNA"/>
</dbReference>
<name>A0ABW3HFP9_9GAMM</name>
<sequence length="112" mass="12672">MNSVNVIDRKMLEQRKTILGTQYDYGKISIGATGASRTATGTLSVHTTIENMTDHTQTLQGRTRFYDENRSPIEDFSAWQRITLPARGSGTYREMSLSNKAGFFYIELKEAQ</sequence>
<protein>
    <submittedName>
        <fullName evidence="1">DUF1425 domain-containing protein</fullName>
    </submittedName>
</protein>
<dbReference type="Pfam" id="PF07233">
    <property type="entry name" value="DUF1425"/>
    <property type="match status" value="1"/>
</dbReference>
<dbReference type="Gene3D" id="2.60.40.3230">
    <property type="match status" value="1"/>
</dbReference>
<reference evidence="2" key="1">
    <citation type="journal article" date="2019" name="Int. J. Syst. Evol. Microbiol.">
        <title>The Global Catalogue of Microorganisms (GCM) 10K type strain sequencing project: providing services to taxonomists for standard genome sequencing and annotation.</title>
        <authorList>
            <consortium name="The Broad Institute Genomics Platform"/>
            <consortium name="The Broad Institute Genome Sequencing Center for Infectious Disease"/>
            <person name="Wu L."/>
            <person name="Ma J."/>
        </authorList>
    </citation>
    <scope>NUCLEOTIDE SEQUENCE [LARGE SCALE GENOMIC DNA]</scope>
    <source>
        <strain evidence="2">CCUG 63419</strain>
    </source>
</reference>
<keyword evidence="2" id="KW-1185">Reference proteome</keyword>
<evidence type="ECO:0000313" key="2">
    <source>
        <dbReference type="Proteomes" id="UP001597044"/>
    </source>
</evidence>
<organism evidence="1 2">
    <name type="scientific">Paraperlucidibaca wandonensis</name>
    <dbReference type="NCBI Taxonomy" id="1268273"/>
    <lineage>
        <taxon>Bacteria</taxon>
        <taxon>Pseudomonadati</taxon>
        <taxon>Pseudomonadota</taxon>
        <taxon>Gammaproteobacteria</taxon>
        <taxon>Moraxellales</taxon>
        <taxon>Moraxellaceae</taxon>
        <taxon>Paraperlucidibaca</taxon>
    </lineage>
</organism>
<evidence type="ECO:0000313" key="1">
    <source>
        <dbReference type="EMBL" id="MFD0949053.1"/>
    </source>
</evidence>
<dbReference type="RefSeq" id="WP_379068259.1">
    <property type="nucleotide sequence ID" value="NZ_JBHTIT010000001.1"/>
</dbReference>
<accession>A0ABW3HFP9</accession>
<gene>
    <name evidence="1" type="ORF">ACFQ0F_01365</name>
</gene>
<dbReference type="Proteomes" id="UP001597044">
    <property type="component" value="Unassembled WGS sequence"/>
</dbReference>